<reference evidence="14" key="1">
    <citation type="submission" date="2020-10" db="EMBL/GenBank/DDBJ databases">
        <authorList>
            <person name="Gilroy R."/>
        </authorList>
    </citation>
    <scope>NUCLEOTIDE SEQUENCE</scope>
    <source>
        <strain evidence="14">ChiSxjej2B14-6234</strain>
    </source>
</reference>
<dbReference type="GO" id="GO:0006437">
    <property type="term" value="P:tyrosyl-tRNA aminoacylation"/>
    <property type="evidence" value="ECO:0007669"/>
    <property type="project" value="UniProtKB-UniRule"/>
</dbReference>
<keyword evidence="4 11" id="KW-0547">Nucleotide-binding</keyword>
<evidence type="ECO:0000256" key="9">
    <source>
        <dbReference type="ARBA" id="ARBA00048248"/>
    </source>
</evidence>
<comment type="function">
    <text evidence="11">Catalyzes the attachment of tyrosine to tRNA(Tyr) in a two-step reaction: tyrosine is first activated by ATP to form Tyr-AMP and then transferred to the acceptor end of tRNA(Tyr).</text>
</comment>
<evidence type="ECO:0000256" key="1">
    <source>
        <dbReference type="ARBA" id="ARBA00004496"/>
    </source>
</evidence>
<comment type="subunit">
    <text evidence="11">Homodimer.</text>
</comment>
<sequence>MHILDVLKDRGFIAQMTFEDELYEQLKEPTTFYVGFDPTADSLHIGHYIPIMAMAHMQRAGHRPIALMGGGTAMIGDPSGKTDMRKMMTVETIDDNVAHIKAQMSRFLDFSEGKAIIANNGDWLRHLNFIDFMRDIGSLFSVNKMLTADCYKARMATDNGLSFLEFTYMLMQSYDFLELFKRYGCRLQMGGNDQWSNMLGGADLIRRKERESAFACTFQLLLTHDGRKMGKTEAGALWLDPAKTSPYDFYQYWRNVDDQDVEKCLALLTFLPMDEVRRLGALKDSAINEAKRVLAYEVTRLVHGEEEAARAQEAAAALFGGGALAGSVPTTQITAEQLAQDARVTTLAFLCGLCASKGEARKLVQGGGLTVGEEKVTDVNAVLTAEQIGAEGILLRKGKKSYHRLVLKA</sequence>
<dbReference type="GO" id="GO:0042803">
    <property type="term" value="F:protein homodimerization activity"/>
    <property type="evidence" value="ECO:0007669"/>
    <property type="project" value="UniProtKB-ARBA"/>
</dbReference>
<dbReference type="InterPro" id="IPR002307">
    <property type="entry name" value="Tyr-tRNA-ligase"/>
</dbReference>
<dbReference type="GO" id="GO:0005524">
    <property type="term" value="F:ATP binding"/>
    <property type="evidence" value="ECO:0007669"/>
    <property type="project" value="UniProtKB-UniRule"/>
</dbReference>
<dbReference type="SUPFAM" id="SSF52374">
    <property type="entry name" value="Nucleotidylyl transferase"/>
    <property type="match status" value="1"/>
</dbReference>
<name>A0A9D1CQT5_9FIRM</name>
<comment type="subcellular location">
    <subcellularLocation>
        <location evidence="1 11">Cytoplasm</location>
    </subcellularLocation>
</comment>
<dbReference type="AlphaFoldDB" id="A0A9D1CQT5"/>
<keyword evidence="8 11" id="KW-0030">Aminoacyl-tRNA synthetase</keyword>
<dbReference type="PANTHER" id="PTHR11766:SF0">
    <property type="entry name" value="TYROSINE--TRNA LIGASE, MITOCHONDRIAL"/>
    <property type="match status" value="1"/>
</dbReference>
<evidence type="ECO:0000256" key="11">
    <source>
        <dbReference type="HAMAP-Rule" id="MF_02006"/>
    </source>
</evidence>
<dbReference type="InterPro" id="IPR036986">
    <property type="entry name" value="S4_RNA-bd_sf"/>
</dbReference>
<dbReference type="Pfam" id="PF00579">
    <property type="entry name" value="tRNA-synt_1b"/>
    <property type="match status" value="1"/>
</dbReference>
<evidence type="ECO:0000256" key="2">
    <source>
        <dbReference type="ARBA" id="ARBA00022490"/>
    </source>
</evidence>
<dbReference type="Proteomes" id="UP000886887">
    <property type="component" value="Unassembled WGS sequence"/>
</dbReference>
<accession>A0A9D1CQT5</accession>
<feature type="binding site" evidence="11">
    <location>
        <position position="172"/>
    </location>
    <ligand>
        <name>L-tyrosine</name>
        <dbReference type="ChEBI" id="CHEBI:58315"/>
    </ligand>
</feature>
<dbReference type="GO" id="GO:0005829">
    <property type="term" value="C:cytosol"/>
    <property type="evidence" value="ECO:0007669"/>
    <property type="project" value="TreeGrafter"/>
</dbReference>
<evidence type="ECO:0000256" key="8">
    <source>
        <dbReference type="ARBA" id="ARBA00023146"/>
    </source>
</evidence>
<dbReference type="Pfam" id="PF22421">
    <property type="entry name" value="SYY_C-terminal"/>
    <property type="match status" value="1"/>
</dbReference>
<evidence type="ECO:0000259" key="13">
    <source>
        <dbReference type="Pfam" id="PF22421"/>
    </source>
</evidence>
<dbReference type="PRINTS" id="PR01040">
    <property type="entry name" value="TRNASYNTHTYR"/>
</dbReference>
<dbReference type="InterPro" id="IPR002305">
    <property type="entry name" value="aa-tRNA-synth_Ic"/>
</dbReference>
<evidence type="ECO:0000256" key="7">
    <source>
        <dbReference type="ARBA" id="ARBA00022917"/>
    </source>
</evidence>
<dbReference type="InterPro" id="IPR054608">
    <property type="entry name" value="SYY-like_C"/>
</dbReference>
<evidence type="ECO:0000256" key="3">
    <source>
        <dbReference type="ARBA" id="ARBA00022598"/>
    </source>
</evidence>
<evidence type="ECO:0000256" key="10">
    <source>
        <dbReference type="ARBA" id="ARBA00060965"/>
    </source>
</evidence>
<dbReference type="PROSITE" id="PS50889">
    <property type="entry name" value="S4"/>
    <property type="match status" value="1"/>
</dbReference>
<dbReference type="PANTHER" id="PTHR11766">
    <property type="entry name" value="TYROSYL-TRNA SYNTHETASE"/>
    <property type="match status" value="1"/>
</dbReference>
<protein>
    <recommendedName>
        <fullName evidence="11">Tyrosine--tRNA ligase</fullName>
        <ecNumber evidence="11">6.1.1.1</ecNumber>
    </recommendedName>
    <alternativeName>
        <fullName evidence="11">Tyrosyl-tRNA synthetase</fullName>
        <shortName evidence="11">TyrRS</shortName>
    </alternativeName>
</protein>
<dbReference type="InterPro" id="IPR014729">
    <property type="entry name" value="Rossmann-like_a/b/a_fold"/>
</dbReference>
<reference evidence="14" key="2">
    <citation type="journal article" date="2021" name="PeerJ">
        <title>Extensive microbial diversity within the chicken gut microbiome revealed by metagenomics and culture.</title>
        <authorList>
            <person name="Gilroy R."/>
            <person name="Ravi A."/>
            <person name="Getino M."/>
            <person name="Pursley I."/>
            <person name="Horton D.L."/>
            <person name="Alikhan N.F."/>
            <person name="Baker D."/>
            <person name="Gharbi K."/>
            <person name="Hall N."/>
            <person name="Watson M."/>
            <person name="Adriaenssens E.M."/>
            <person name="Foster-Nyarko E."/>
            <person name="Jarju S."/>
            <person name="Secka A."/>
            <person name="Antonio M."/>
            <person name="Oren A."/>
            <person name="Chaudhuri R.R."/>
            <person name="La Ragione R."/>
            <person name="Hildebrand F."/>
            <person name="Pallen M.J."/>
        </authorList>
    </citation>
    <scope>NUCLEOTIDE SEQUENCE</scope>
    <source>
        <strain evidence="14">ChiSxjej2B14-6234</strain>
    </source>
</reference>
<keyword evidence="6 12" id="KW-0694">RNA-binding</keyword>
<comment type="similarity">
    <text evidence="10 11">Belongs to the class-I aminoacyl-tRNA synthetase family. TyrS type 1 subfamily.</text>
</comment>
<dbReference type="CDD" id="cd00805">
    <property type="entry name" value="TyrRS_core"/>
    <property type="match status" value="1"/>
</dbReference>
<feature type="short sequence motif" description="'KMSKS' region" evidence="11">
    <location>
        <begin position="228"/>
        <end position="232"/>
    </location>
</feature>
<dbReference type="FunFam" id="1.10.240.10:FF:000001">
    <property type="entry name" value="Tyrosine--tRNA ligase"/>
    <property type="match status" value="1"/>
</dbReference>
<dbReference type="GO" id="GO:0003723">
    <property type="term" value="F:RNA binding"/>
    <property type="evidence" value="ECO:0007669"/>
    <property type="project" value="UniProtKB-KW"/>
</dbReference>
<evidence type="ECO:0000256" key="4">
    <source>
        <dbReference type="ARBA" id="ARBA00022741"/>
    </source>
</evidence>
<keyword evidence="3 11" id="KW-0436">Ligase</keyword>
<dbReference type="PROSITE" id="PS00178">
    <property type="entry name" value="AA_TRNA_LIGASE_I"/>
    <property type="match status" value="1"/>
</dbReference>
<evidence type="ECO:0000313" key="15">
    <source>
        <dbReference type="Proteomes" id="UP000886887"/>
    </source>
</evidence>
<dbReference type="InterPro" id="IPR001412">
    <property type="entry name" value="aa-tRNA-synth_I_CS"/>
</dbReference>
<feature type="binding site" evidence="11">
    <location>
        <position position="33"/>
    </location>
    <ligand>
        <name>L-tyrosine</name>
        <dbReference type="ChEBI" id="CHEBI:58315"/>
    </ligand>
</feature>
<dbReference type="InterPro" id="IPR024088">
    <property type="entry name" value="Tyr-tRNA-ligase_bac-type"/>
</dbReference>
<feature type="binding site" evidence="11">
    <location>
        <position position="231"/>
    </location>
    <ligand>
        <name>ATP</name>
        <dbReference type="ChEBI" id="CHEBI:30616"/>
    </ligand>
</feature>
<keyword evidence="7 11" id="KW-0648">Protein biosynthesis</keyword>
<keyword evidence="5 11" id="KW-0067">ATP-binding</keyword>
<dbReference type="Gene3D" id="3.10.290.10">
    <property type="entry name" value="RNA-binding S4 domain"/>
    <property type="match status" value="1"/>
</dbReference>
<gene>
    <name evidence="11" type="primary">tyrS</name>
    <name evidence="14" type="ORF">IAB73_06530</name>
</gene>
<comment type="catalytic activity">
    <reaction evidence="9 11">
        <text>tRNA(Tyr) + L-tyrosine + ATP = L-tyrosyl-tRNA(Tyr) + AMP + diphosphate + H(+)</text>
        <dbReference type="Rhea" id="RHEA:10220"/>
        <dbReference type="Rhea" id="RHEA-COMP:9706"/>
        <dbReference type="Rhea" id="RHEA-COMP:9707"/>
        <dbReference type="ChEBI" id="CHEBI:15378"/>
        <dbReference type="ChEBI" id="CHEBI:30616"/>
        <dbReference type="ChEBI" id="CHEBI:33019"/>
        <dbReference type="ChEBI" id="CHEBI:58315"/>
        <dbReference type="ChEBI" id="CHEBI:78442"/>
        <dbReference type="ChEBI" id="CHEBI:78536"/>
        <dbReference type="ChEBI" id="CHEBI:456215"/>
        <dbReference type="EC" id="6.1.1.1"/>
    </reaction>
</comment>
<evidence type="ECO:0000256" key="5">
    <source>
        <dbReference type="ARBA" id="ARBA00022840"/>
    </source>
</evidence>
<dbReference type="NCBIfam" id="TIGR00234">
    <property type="entry name" value="tyrS"/>
    <property type="match status" value="1"/>
</dbReference>
<proteinExistence type="inferred from homology"/>
<dbReference type="HAMAP" id="MF_02006">
    <property type="entry name" value="Tyr_tRNA_synth_type1"/>
    <property type="match status" value="1"/>
</dbReference>
<dbReference type="EMBL" id="DVFJ01000020">
    <property type="protein sequence ID" value="HIQ71842.1"/>
    <property type="molecule type" value="Genomic_DNA"/>
</dbReference>
<evidence type="ECO:0000256" key="6">
    <source>
        <dbReference type="ARBA" id="ARBA00022884"/>
    </source>
</evidence>
<keyword evidence="2 11" id="KW-0963">Cytoplasm</keyword>
<comment type="caution">
    <text evidence="14">The sequence shown here is derived from an EMBL/GenBank/DDBJ whole genome shotgun (WGS) entry which is preliminary data.</text>
</comment>
<dbReference type="EC" id="6.1.1.1" evidence="11"/>
<feature type="binding site" evidence="11">
    <location>
        <position position="168"/>
    </location>
    <ligand>
        <name>L-tyrosine</name>
        <dbReference type="ChEBI" id="CHEBI:58315"/>
    </ligand>
</feature>
<dbReference type="FunFam" id="3.40.50.620:FF:000008">
    <property type="entry name" value="Tyrosine--tRNA ligase"/>
    <property type="match status" value="1"/>
</dbReference>
<dbReference type="SUPFAM" id="SSF55174">
    <property type="entry name" value="Alpha-L RNA-binding motif"/>
    <property type="match status" value="1"/>
</dbReference>
<dbReference type="Gene3D" id="3.40.50.620">
    <property type="entry name" value="HUPs"/>
    <property type="match status" value="1"/>
</dbReference>
<evidence type="ECO:0000313" key="14">
    <source>
        <dbReference type="EMBL" id="HIQ71842.1"/>
    </source>
</evidence>
<dbReference type="GO" id="GO:0004831">
    <property type="term" value="F:tyrosine-tRNA ligase activity"/>
    <property type="evidence" value="ECO:0007669"/>
    <property type="project" value="UniProtKB-UniRule"/>
</dbReference>
<organism evidence="14 15">
    <name type="scientific">Candidatus Onthenecus intestinigallinarum</name>
    <dbReference type="NCBI Taxonomy" id="2840875"/>
    <lineage>
        <taxon>Bacteria</taxon>
        <taxon>Bacillati</taxon>
        <taxon>Bacillota</taxon>
        <taxon>Clostridia</taxon>
        <taxon>Eubacteriales</taxon>
        <taxon>Candidatus Onthenecus</taxon>
    </lineage>
</organism>
<evidence type="ECO:0000256" key="12">
    <source>
        <dbReference type="PROSITE-ProRule" id="PRU00182"/>
    </source>
</evidence>
<feature type="domain" description="Tyrosine--tRNA ligase SYY-like C-terminal" evidence="13">
    <location>
        <begin position="327"/>
        <end position="403"/>
    </location>
</feature>
<dbReference type="Gene3D" id="1.10.240.10">
    <property type="entry name" value="Tyrosyl-Transfer RNA Synthetase"/>
    <property type="match status" value="1"/>
</dbReference>
<feature type="short sequence motif" description="'HIGH' region" evidence="11">
    <location>
        <begin position="38"/>
        <end position="47"/>
    </location>
</feature>
<dbReference type="InterPro" id="IPR024107">
    <property type="entry name" value="Tyr-tRNA-ligase_bac_1"/>
</dbReference>